<organism evidence="2 3">
    <name type="scientific">Candidatus Thiomargarita nelsonii</name>
    <dbReference type="NCBI Taxonomy" id="1003181"/>
    <lineage>
        <taxon>Bacteria</taxon>
        <taxon>Pseudomonadati</taxon>
        <taxon>Pseudomonadota</taxon>
        <taxon>Gammaproteobacteria</taxon>
        <taxon>Thiotrichales</taxon>
        <taxon>Thiotrichaceae</taxon>
        <taxon>Thiomargarita</taxon>
    </lineage>
</organism>
<gene>
    <name evidence="2" type="ORF">PN36_01545</name>
</gene>
<evidence type="ECO:0000256" key="1">
    <source>
        <dbReference type="SAM" id="Phobius"/>
    </source>
</evidence>
<keyword evidence="1" id="KW-0472">Membrane</keyword>
<comment type="caution">
    <text evidence="2">The sequence shown here is derived from an EMBL/GenBank/DDBJ whole genome shotgun (WGS) entry which is preliminary data.</text>
</comment>
<feature type="transmembrane region" description="Helical" evidence="1">
    <location>
        <begin position="99"/>
        <end position="115"/>
    </location>
</feature>
<dbReference type="EMBL" id="JSZA02000004">
    <property type="protein sequence ID" value="TGO03695.1"/>
    <property type="molecule type" value="Genomic_DNA"/>
</dbReference>
<keyword evidence="1" id="KW-1133">Transmembrane helix</keyword>
<evidence type="ECO:0000313" key="3">
    <source>
        <dbReference type="Proteomes" id="UP000030428"/>
    </source>
</evidence>
<accession>A0A4E0QXG8</accession>
<protein>
    <recommendedName>
        <fullName evidence="4">Positive regulator of sigma E, RseC/MucC</fullName>
    </recommendedName>
</protein>
<name>A0A4E0QXG8_9GAMM</name>
<evidence type="ECO:0000313" key="2">
    <source>
        <dbReference type="EMBL" id="TGO03695.1"/>
    </source>
</evidence>
<dbReference type="PANTHER" id="PTHR35867">
    <property type="entry name" value="PROTEIN RSEC"/>
    <property type="match status" value="1"/>
</dbReference>
<feature type="transmembrane region" description="Helical" evidence="1">
    <location>
        <begin position="73"/>
        <end position="93"/>
    </location>
</feature>
<proteinExistence type="predicted"/>
<dbReference type="AlphaFoldDB" id="A0A4E0QXG8"/>
<dbReference type="Proteomes" id="UP000030428">
    <property type="component" value="Unassembled WGS sequence"/>
</dbReference>
<evidence type="ECO:0008006" key="4">
    <source>
        <dbReference type="Google" id="ProtNLM"/>
    </source>
</evidence>
<dbReference type="PANTHER" id="PTHR35867:SF1">
    <property type="entry name" value="PROTEIN RSEC"/>
    <property type="match status" value="1"/>
</dbReference>
<keyword evidence="1" id="KW-0812">Transmembrane</keyword>
<dbReference type="InterPro" id="IPR007359">
    <property type="entry name" value="SigmaE_reg_RseC_MucC"/>
</dbReference>
<dbReference type="PIRSF" id="PIRSF004923">
    <property type="entry name" value="RseC"/>
    <property type="match status" value="1"/>
</dbReference>
<dbReference type="Pfam" id="PF04246">
    <property type="entry name" value="RseC_MucC"/>
    <property type="match status" value="1"/>
</dbReference>
<dbReference type="InterPro" id="IPR026268">
    <property type="entry name" value="RseC"/>
</dbReference>
<reference evidence="2 3" key="1">
    <citation type="journal article" date="2016" name="Front. Microbiol.">
        <title>Single-Cell (Meta-)Genomics of a Dimorphic Candidatus Thiomargarita nelsonii Reveals Genomic Plasticity.</title>
        <authorList>
            <person name="Flood B.E."/>
            <person name="Fliss P."/>
            <person name="Jones D.S."/>
            <person name="Dick G.J."/>
            <person name="Jain S."/>
            <person name="Kaster A.K."/>
            <person name="Winkel M."/>
            <person name="Mussmann M."/>
            <person name="Bailey J."/>
        </authorList>
    </citation>
    <scope>NUCLEOTIDE SEQUENCE [LARGE SCALE GENOMIC DNA]</scope>
    <source>
        <strain evidence="2">Hydrate Ridge</strain>
    </source>
</reference>
<keyword evidence="3" id="KW-1185">Reference proteome</keyword>
<sequence>MLKEHGIVIEVKDQFAIIQTQARNSCGQCAAGCGTAMFGQKVVQVKALNHKGAKVGDQVVIGLEEPALLKSSLALYFLPILSLFVAAMVVASLQLPESLTMLAALVGLLAGLKWAKRLMGKMSEDRRYQPIVLQTE</sequence>